<dbReference type="InterPro" id="IPR006680">
    <property type="entry name" value="Amidohydro-rel"/>
</dbReference>
<feature type="binding site" evidence="4">
    <location>
        <position position="56"/>
    </location>
    <ligand>
        <name>Zn(2+)</name>
        <dbReference type="ChEBI" id="CHEBI:29105"/>
    </ligand>
</feature>
<comment type="function">
    <text evidence="4">Catalyzes the deamination of 5-methylthioadenosine and S-adenosyl-L-homocysteine into 5-methylthioinosine and S-inosyl-L-homocysteine, respectively. Is also able to deaminate adenosine.</text>
</comment>
<dbReference type="InterPro" id="IPR050287">
    <property type="entry name" value="MTA/SAH_deaminase"/>
</dbReference>
<evidence type="ECO:0000256" key="1">
    <source>
        <dbReference type="ARBA" id="ARBA00022723"/>
    </source>
</evidence>
<comment type="cofactor">
    <cofactor evidence="4">
        <name>Zn(2+)</name>
        <dbReference type="ChEBI" id="CHEBI:29105"/>
    </cofactor>
    <text evidence="4">Binds 1 zinc ion per subunit.</text>
</comment>
<feature type="binding site" evidence="4">
    <location>
        <position position="289"/>
    </location>
    <ligand>
        <name>Zn(2+)</name>
        <dbReference type="ChEBI" id="CHEBI:29105"/>
    </ligand>
</feature>
<evidence type="ECO:0000256" key="3">
    <source>
        <dbReference type="ARBA" id="ARBA00022833"/>
    </source>
</evidence>
<dbReference type="EC" id="3.5.4.28" evidence="4"/>
<feature type="binding site" evidence="4">
    <location>
        <position position="289"/>
    </location>
    <ligand>
        <name>substrate</name>
    </ligand>
</feature>
<evidence type="ECO:0000256" key="4">
    <source>
        <dbReference type="HAMAP-Rule" id="MF_01281"/>
    </source>
</evidence>
<dbReference type="InterPro" id="IPR023512">
    <property type="entry name" value="Deaminase_MtaD/DadD"/>
</dbReference>
<feature type="binding site" evidence="4">
    <location>
        <position position="174"/>
    </location>
    <ligand>
        <name>substrate</name>
    </ligand>
</feature>
<organism evidence="6 7">
    <name type="scientific">Pontiella sulfatireligans</name>
    <dbReference type="NCBI Taxonomy" id="2750658"/>
    <lineage>
        <taxon>Bacteria</taxon>
        <taxon>Pseudomonadati</taxon>
        <taxon>Kiritimatiellota</taxon>
        <taxon>Kiritimatiellia</taxon>
        <taxon>Kiritimatiellales</taxon>
        <taxon>Pontiellaceae</taxon>
        <taxon>Pontiella</taxon>
    </lineage>
</organism>
<proteinExistence type="inferred from homology"/>
<comment type="similarity">
    <text evidence="4">Belongs to the metallo-dependent hydrolases superfamily. MTA/SAH deaminase family.</text>
</comment>
<comment type="catalytic activity">
    <reaction evidence="4">
        <text>S-methyl-5'-thioadenosine + H2O + H(+) = S-methyl-5'-thioinosine + NH4(+)</text>
        <dbReference type="Rhea" id="RHEA:25025"/>
        <dbReference type="ChEBI" id="CHEBI:15377"/>
        <dbReference type="ChEBI" id="CHEBI:15378"/>
        <dbReference type="ChEBI" id="CHEBI:17509"/>
        <dbReference type="ChEBI" id="CHEBI:28938"/>
        <dbReference type="ChEBI" id="CHEBI:48595"/>
        <dbReference type="EC" id="3.5.4.31"/>
    </reaction>
</comment>
<sequence>MGLLIKNVELDGKETDVLIEGNRFKAIGADLNAPESDFLEGQGMAVVPTFVNGHTHASMTLMRSYADDLELHDWLTNYIWPLESKLGEEDIYHGARLACLEMIKSGTTCFNDMYWHFHGVARAVEEMGLRAVLSSVFIDFSDEAKAAEQRELTMRLFEESKRYSDRIGFALGPHAIYTVSESSLRWIKSFADEHGLLIHIHISETEKEVEDCVALCGLRPVEWLQKIGFLGCNIVAAHAIHVTDKEIHLLAKNGVKVVHNPVSNMKLASGSFSYARMREHGVEVSLGTDGCSSNNNLCMLEEMKMAALHAKLVHNDPTVLSAREAFNMATLEGAKALRLDCGEIAEGKLADCMLVDLSNHRLAPGYQLIDDLVYSADTSCIDTVICDGRILMQNGCVEGEEEIVAEARRYATTFQ</sequence>
<dbReference type="InterPro" id="IPR032466">
    <property type="entry name" value="Metal_Hydrolase"/>
</dbReference>
<dbReference type="GO" id="GO:0090614">
    <property type="term" value="F:5'-methylthioadenosine deaminase activity"/>
    <property type="evidence" value="ECO:0007669"/>
    <property type="project" value="UniProtKB-UniRule"/>
</dbReference>
<dbReference type="PANTHER" id="PTHR43794">
    <property type="entry name" value="AMINOHYDROLASE SSNA-RELATED"/>
    <property type="match status" value="1"/>
</dbReference>
<dbReference type="InterPro" id="IPR011059">
    <property type="entry name" value="Metal-dep_hydrolase_composite"/>
</dbReference>
<evidence type="ECO:0000259" key="5">
    <source>
        <dbReference type="Pfam" id="PF01979"/>
    </source>
</evidence>
<dbReference type="Pfam" id="PF01979">
    <property type="entry name" value="Amidohydro_1"/>
    <property type="match status" value="1"/>
</dbReference>
<dbReference type="RefSeq" id="WP_136059580.1">
    <property type="nucleotide sequence ID" value="NZ_CAAHFH010000001.1"/>
</dbReference>
<evidence type="ECO:0000256" key="2">
    <source>
        <dbReference type="ARBA" id="ARBA00022801"/>
    </source>
</evidence>
<protein>
    <recommendedName>
        <fullName evidence="4">5-methylthioadenosine/S-adenosylhomocysteine deaminase</fullName>
        <shortName evidence="4">MTA/SAH deaminase</shortName>
        <ecNumber evidence="4">3.5.4.28</ecNumber>
        <ecNumber evidence="4">3.5.4.31</ecNumber>
    </recommendedName>
</protein>
<dbReference type="FunFam" id="3.20.20.140:FF:000014">
    <property type="entry name" value="5-methylthioadenosine/S-adenosylhomocysteine deaminase"/>
    <property type="match status" value="1"/>
</dbReference>
<name>A0A6C2UCX3_9BACT</name>
<accession>A0A6C2UCX3</accession>
<gene>
    <name evidence="4 6" type="primary">mtaD</name>
    <name evidence="6" type="ORF">SCARR_00092</name>
</gene>
<dbReference type="CDD" id="cd01298">
    <property type="entry name" value="ATZ_TRZ_like"/>
    <property type="match status" value="1"/>
</dbReference>
<dbReference type="GO" id="GO:0046872">
    <property type="term" value="F:metal ion binding"/>
    <property type="evidence" value="ECO:0007669"/>
    <property type="project" value="UniProtKB-KW"/>
</dbReference>
<comment type="catalytic activity">
    <reaction evidence="4">
        <text>S-adenosyl-L-homocysteine + H2O + H(+) = S-inosyl-L-homocysteine + NH4(+)</text>
        <dbReference type="Rhea" id="RHEA:20716"/>
        <dbReference type="ChEBI" id="CHEBI:15377"/>
        <dbReference type="ChEBI" id="CHEBI:15378"/>
        <dbReference type="ChEBI" id="CHEBI:28938"/>
        <dbReference type="ChEBI" id="CHEBI:57856"/>
        <dbReference type="ChEBI" id="CHEBI:57985"/>
        <dbReference type="EC" id="3.5.4.28"/>
    </reaction>
</comment>
<feature type="binding site" evidence="4">
    <location>
        <position position="83"/>
    </location>
    <ligand>
        <name>substrate</name>
    </ligand>
</feature>
<dbReference type="Gene3D" id="3.20.20.140">
    <property type="entry name" value="Metal-dependent hydrolases"/>
    <property type="match status" value="1"/>
</dbReference>
<keyword evidence="7" id="KW-1185">Reference proteome</keyword>
<comment type="caution">
    <text evidence="4">Lacks conserved residue(s) required for the propagation of feature annotation.</text>
</comment>
<evidence type="ECO:0000313" key="7">
    <source>
        <dbReference type="Proteomes" id="UP000346198"/>
    </source>
</evidence>
<dbReference type="AlphaFoldDB" id="A0A6C2UCX3"/>
<feature type="domain" description="Amidohydrolase-related" evidence="5">
    <location>
        <begin position="46"/>
        <end position="390"/>
    </location>
</feature>
<dbReference type="Gene3D" id="2.30.40.10">
    <property type="entry name" value="Urease, subunit C, domain 1"/>
    <property type="match status" value="1"/>
</dbReference>
<feature type="binding site" evidence="4">
    <location>
        <position position="54"/>
    </location>
    <ligand>
        <name>Zn(2+)</name>
        <dbReference type="ChEBI" id="CHEBI:29105"/>
    </ligand>
</feature>
<dbReference type="GO" id="GO:0050270">
    <property type="term" value="F:S-adenosylhomocysteine deaminase activity"/>
    <property type="evidence" value="ECO:0007669"/>
    <property type="project" value="UniProtKB-UniRule"/>
</dbReference>
<dbReference type="EMBL" id="CAAHFH010000001">
    <property type="protein sequence ID" value="VGO18042.1"/>
    <property type="molecule type" value="Genomic_DNA"/>
</dbReference>
<keyword evidence="1 4" id="KW-0479">Metal-binding</keyword>
<dbReference type="Proteomes" id="UP000346198">
    <property type="component" value="Unassembled WGS sequence"/>
</dbReference>
<dbReference type="SUPFAM" id="SSF51556">
    <property type="entry name" value="Metallo-dependent hydrolases"/>
    <property type="match status" value="1"/>
</dbReference>
<keyword evidence="3 4" id="KW-0862">Zinc</keyword>
<evidence type="ECO:0000313" key="6">
    <source>
        <dbReference type="EMBL" id="VGO18042.1"/>
    </source>
</evidence>
<dbReference type="EC" id="3.5.4.31" evidence="4"/>
<dbReference type="HAMAP" id="MF_01281">
    <property type="entry name" value="MTA_SAH_deamin"/>
    <property type="match status" value="1"/>
</dbReference>
<keyword evidence="2 4" id="KW-0378">Hydrolase</keyword>
<feature type="binding site" evidence="4">
    <location>
        <position position="201"/>
    </location>
    <ligand>
        <name>Zn(2+)</name>
        <dbReference type="ChEBI" id="CHEBI:29105"/>
    </ligand>
</feature>
<dbReference type="SUPFAM" id="SSF51338">
    <property type="entry name" value="Composite domain of metallo-dependent hydrolases"/>
    <property type="match status" value="1"/>
</dbReference>
<dbReference type="PANTHER" id="PTHR43794:SF11">
    <property type="entry name" value="AMIDOHYDROLASE-RELATED DOMAIN-CONTAINING PROTEIN"/>
    <property type="match status" value="1"/>
</dbReference>
<reference evidence="6 7" key="1">
    <citation type="submission" date="2019-04" db="EMBL/GenBank/DDBJ databases">
        <authorList>
            <person name="Van Vliet M D."/>
        </authorList>
    </citation>
    <scope>NUCLEOTIDE SEQUENCE [LARGE SCALE GENOMIC DNA]</scope>
    <source>
        <strain evidence="6 7">F21</strain>
    </source>
</reference>
<feature type="binding site" evidence="4">
    <location>
        <position position="204"/>
    </location>
    <ligand>
        <name>substrate</name>
    </ligand>
</feature>